<reference evidence="2 3" key="1">
    <citation type="submission" date="2021-03" db="EMBL/GenBank/DDBJ databases">
        <authorList>
            <person name="Kim M.K."/>
        </authorList>
    </citation>
    <scope>NUCLEOTIDE SEQUENCE [LARGE SCALE GENOMIC DNA]</scope>
    <source>
        <strain evidence="2 3">BT442</strain>
    </source>
</reference>
<dbReference type="EMBL" id="JAGETZ010000006">
    <property type="protein sequence ID" value="MBO2010388.1"/>
    <property type="molecule type" value="Genomic_DNA"/>
</dbReference>
<feature type="signal peptide" evidence="1">
    <location>
        <begin position="1"/>
        <end position="21"/>
    </location>
</feature>
<dbReference type="RefSeq" id="WP_208176012.1">
    <property type="nucleotide sequence ID" value="NZ_JAGETZ010000006.1"/>
</dbReference>
<accession>A0ABS3QHC4</accession>
<protein>
    <submittedName>
        <fullName evidence="2">Uncharacterized protein</fullName>
    </submittedName>
</protein>
<evidence type="ECO:0000313" key="3">
    <source>
        <dbReference type="Proteomes" id="UP000664369"/>
    </source>
</evidence>
<dbReference type="Proteomes" id="UP000664369">
    <property type="component" value="Unassembled WGS sequence"/>
</dbReference>
<gene>
    <name evidence="2" type="ORF">J4E00_15110</name>
</gene>
<name>A0ABS3QHC4_9BACT</name>
<organism evidence="2 3">
    <name type="scientific">Hymenobacter negativus</name>
    <dbReference type="NCBI Taxonomy" id="2795026"/>
    <lineage>
        <taxon>Bacteria</taxon>
        <taxon>Pseudomonadati</taxon>
        <taxon>Bacteroidota</taxon>
        <taxon>Cytophagia</taxon>
        <taxon>Cytophagales</taxon>
        <taxon>Hymenobacteraceae</taxon>
        <taxon>Hymenobacter</taxon>
    </lineage>
</organism>
<feature type="chain" id="PRO_5045088462" evidence="1">
    <location>
        <begin position="22"/>
        <end position="172"/>
    </location>
</feature>
<evidence type="ECO:0000313" key="2">
    <source>
        <dbReference type="EMBL" id="MBO2010388.1"/>
    </source>
</evidence>
<sequence>MPAILRLMPLALLVLPLLSHAQAGGSAIGLEIPAPTPPSKGHFLTGAYMVGAYSPLPTTGGYGYGMQPFLRYQLGTGDKGRLRPYVQYSFAPYRMPTYGAGQFYGADMGSLPANPGFAPLAVRNSPYGALPYGGYGGLGSFSVGIPMRIGNGSAMLNVGGSIVGSLLGGGIR</sequence>
<proteinExistence type="predicted"/>
<comment type="caution">
    <text evidence="2">The sequence shown here is derived from an EMBL/GenBank/DDBJ whole genome shotgun (WGS) entry which is preliminary data.</text>
</comment>
<evidence type="ECO:0000256" key="1">
    <source>
        <dbReference type="SAM" id="SignalP"/>
    </source>
</evidence>
<keyword evidence="3" id="KW-1185">Reference proteome</keyword>
<keyword evidence="1" id="KW-0732">Signal</keyword>